<dbReference type="GO" id="GO:0005886">
    <property type="term" value="C:plasma membrane"/>
    <property type="evidence" value="ECO:0007669"/>
    <property type="project" value="UniProtKB-SubCell"/>
</dbReference>
<evidence type="ECO:0000256" key="8">
    <source>
        <dbReference type="ARBA" id="ARBA00023136"/>
    </source>
</evidence>
<dbReference type="PANTHER" id="PTHR33695:SF1">
    <property type="entry name" value="LIPOPROTEIN SIGNAL PEPTIDASE"/>
    <property type="match status" value="1"/>
</dbReference>
<name>A0AAE3DJW0_9FIRM</name>
<evidence type="ECO:0000256" key="4">
    <source>
        <dbReference type="ARBA" id="ARBA00022692"/>
    </source>
</evidence>
<evidence type="ECO:0000313" key="12">
    <source>
        <dbReference type="Proteomes" id="UP001198962"/>
    </source>
</evidence>
<protein>
    <recommendedName>
        <fullName evidence="9">Lipoprotein signal peptidase</fullName>
        <ecNumber evidence="9">3.4.23.36</ecNumber>
    </recommendedName>
    <alternativeName>
        <fullName evidence="9">Prolipoprotein signal peptidase</fullName>
    </alternativeName>
    <alternativeName>
        <fullName evidence="9">Signal peptidase II</fullName>
        <shortName evidence="9">SPase II</shortName>
    </alternativeName>
</protein>
<dbReference type="GO" id="GO:0004190">
    <property type="term" value="F:aspartic-type endopeptidase activity"/>
    <property type="evidence" value="ECO:0007669"/>
    <property type="project" value="UniProtKB-UniRule"/>
</dbReference>
<evidence type="ECO:0000256" key="6">
    <source>
        <dbReference type="ARBA" id="ARBA00022801"/>
    </source>
</evidence>
<dbReference type="Proteomes" id="UP001198962">
    <property type="component" value="Unassembled WGS sequence"/>
</dbReference>
<organism evidence="11 12">
    <name type="scientific">Brotaphodocola catenula</name>
    <dbReference type="NCBI Taxonomy" id="2885361"/>
    <lineage>
        <taxon>Bacteria</taxon>
        <taxon>Bacillati</taxon>
        <taxon>Bacillota</taxon>
        <taxon>Clostridia</taxon>
        <taxon>Lachnospirales</taxon>
        <taxon>Lachnospiraceae</taxon>
        <taxon>Brotaphodocola</taxon>
    </lineage>
</organism>
<dbReference type="Pfam" id="PF01252">
    <property type="entry name" value="Peptidase_A8"/>
    <property type="match status" value="1"/>
</dbReference>
<dbReference type="EC" id="3.4.23.36" evidence="9"/>
<comment type="function">
    <text evidence="9">This protein specifically catalyzes the removal of signal peptides from prolipoproteins.</text>
</comment>
<evidence type="ECO:0000256" key="5">
    <source>
        <dbReference type="ARBA" id="ARBA00022750"/>
    </source>
</evidence>
<dbReference type="InterPro" id="IPR001872">
    <property type="entry name" value="Peptidase_A8"/>
</dbReference>
<keyword evidence="7 9" id="KW-1133">Transmembrane helix</keyword>
<comment type="caution">
    <text evidence="9">Lacks conserved residue(s) required for the propagation of feature annotation.</text>
</comment>
<feature type="transmembrane region" description="Helical" evidence="9">
    <location>
        <begin position="133"/>
        <end position="157"/>
    </location>
</feature>
<evidence type="ECO:0000256" key="9">
    <source>
        <dbReference type="HAMAP-Rule" id="MF_00161"/>
    </source>
</evidence>
<proteinExistence type="inferred from homology"/>
<evidence type="ECO:0000313" key="11">
    <source>
        <dbReference type="EMBL" id="MCC2164552.1"/>
    </source>
</evidence>
<keyword evidence="12" id="KW-1185">Reference proteome</keyword>
<reference evidence="11" key="1">
    <citation type="submission" date="2021-10" db="EMBL/GenBank/DDBJ databases">
        <title>Anaerobic single-cell dispensing facilitates the cultivation of human gut bacteria.</title>
        <authorList>
            <person name="Afrizal A."/>
        </authorList>
    </citation>
    <scope>NUCLEOTIDE SEQUENCE</scope>
    <source>
        <strain evidence="11">CLA-AA-H274</strain>
    </source>
</reference>
<keyword evidence="5 9" id="KW-0064">Aspartyl protease</keyword>
<accession>A0AAE3DJW0</accession>
<dbReference type="EMBL" id="JAJEPU010000015">
    <property type="protein sequence ID" value="MCC2164552.1"/>
    <property type="molecule type" value="Genomic_DNA"/>
</dbReference>
<keyword evidence="3 9" id="KW-0645">Protease</keyword>
<dbReference type="PANTHER" id="PTHR33695">
    <property type="entry name" value="LIPOPROTEIN SIGNAL PEPTIDASE"/>
    <property type="match status" value="1"/>
</dbReference>
<comment type="pathway">
    <text evidence="9">Protein modification; lipoprotein biosynthesis (signal peptide cleavage).</text>
</comment>
<dbReference type="NCBIfam" id="TIGR00077">
    <property type="entry name" value="lspA"/>
    <property type="match status" value="1"/>
</dbReference>
<keyword evidence="6 9" id="KW-0378">Hydrolase</keyword>
<comment type="caution">
    <text evidence="11">The sequence shown here is derived from an EMBL/GenBank/DDBJ whole genome shotgun (WGS) entry which is preliminary data.</text>
</comment>
<evidence type="ECO:0000256" key="10">
    <source>
        <dbReference type="RuleBase" id="RU004181"/>
    </source>
</evidence>
<feature type="transmembrane region" description="Helical" evidence="9">
    <location>
        <begin position="66"/>
        <end position="84"/>
    </location>
</feature>
<comment type="catalytic activity">
    <reaction evidence="9">
        <text>Release of signal peptides from bacterial membrane prolipoproteins. Hydrolyzes -Xaa-Yaa-Zaa-|-(S,diacylglyceryl)Cys-, in which Xaa is hydrophobic (preferably Leu), and Yaa (Ala or Ser) and Zaa (Gly or Ala) have small, neutral side chains.</text>
        <dbReference type="EC" id="3.4.23.36"/>
    </reaction>
</comment>
<keyword evidence="4 9" id="KW-0812">Transmembrane</keyword>
<comment type="similarity">
    <text evidence="1 9 10">Belongs to the peptidase A8 family.</text>
</comment>
<feature type="transmembrane region" description="Helical" evidence="9">
    <location>
        <begin position="96"/>
        <end position="113"/>
    </location>
</feature>
<evidence type="ECO:0000256" key="2">
    <source>
        <dbReference type="ARBA" id="ARBA00022475"/>
    </source>
</evidence>
<keyword evidence="8 9" id="KW-0472">Membrane</keyword>
<gene>
    <name evidence="9 11" type="primary">lspA</name>
    <name evidence="11" type="ORF">LKD32_06615</name>
</gene>
<dbReference type="RefSeq" id="WP_177978729.1">
    <property type="nucleotide sequence ID" value="NZ_JAJEPU010000015.1"/>
</dbReference>
<dbReference type="AlphaFoldDB" id="A0AAE3DJW0"/>
<evidence type="ECO:0000256" key="7">
    <source>
        <dbReference type="ARBA" id="ARBA00022989"/>
    </source>
</evidence>
<evidence type="ECO:0000256" key="3">
    <source>
        <dbReference type="ARBA" id="ARBA00022670"/>
    </source>
</evidence>
<comment type="subcellular location">
    <subcellularLocation>
        <location evidence="9">Cell membrane</location>
        <topology evidence="9">Multi-pass membrane protein</topology>
    </subcellularLocation>
</comment>
<dbReference type="HAMAP" id="MF_00161">
    <property type="entry name" value="LspA"/>
    <property type="match status" value="1"/>
</dbReference>
<evidence type="ECO:0000256" key="1">
    <source>
        <dbReference type="ARBA" id="ARBA00006139"/>
    </source>
</evidence>
<keyword evidence="2 9" id="KW-1003">Cell membrane</keyword>
<sequence>MKDRFGNLAVWGIGSILLLWFDQYTKLAATISLKGKAPRVLVDGVFELLYSENRGAAFGILQGRQGFFFVIALAVLVTAGFMMYRMPSWKNARYHALKICLIFITAGAIGNMADRISLGYVVDFLYFSLIDFPIFNVADIYVTTATAFLLVLFGFYYKDSDLEVFSLKKKEAKH</sequence>
<dbReference type="GO" id="GO:0006508">
    <property type="term" value="P:proteolysis"/>
    <property type="evidence" value="ECO:0007669"/>
    <property type="project" value="UniProtKB-KW"/>
</dbReference>
<feature type="active site" evidence="9">
    <location>
        <position position="139"/>
    </location>
</feature>
<feature type="active site" evidence="9">
    <location>
        <position position="123"/>
    </location>
</feature>
<dbReference type="PRINTS" id="PR00781">
    <property type="entry name" value="LIPOSIGPTASE"/>
</dbReference>